<protein>
    <submittedName>
        <fullName evidence="4">F-box domain-containing protein</fullName>
    </submittedName>
</protein>
<feature type="compositionally biased region" description="Polar residues" evidence="1">
    <location>
        <begin position="1"/>
        <end position="16"/>
    </location>
</feature>
<sequence length="289" mass="33700">MEISSDSLEQPTTSACKSGKPKRENYQRRSVWVLAKRIFRKRLLFARRSRQQAGENQDFAEATGNFQERAKDSRKRSEETVLRLLVPVMQQVFPYLDIYDRIRLREVCRLTEEIFQKSLISLPPIKLRGVSLDEVEIWTDHSDLIIQLLVPEFDFTAATSPDATRVDRIEHLWLETAINGELCNSLLTGMASSNSERQCRWRPLKMTKLTIVGGDDHDCEMIAKVVGKFSSSLDELRFRHLCVDFGLFCEEFWQAVEQCNQLKQLQYETCRLDSFSHMHLQQALDRKHL</sequence>
<dbReference type="Proteomes" id="UP000271098">
    <property type="component" value="Unassembled WGS sequence"/>
</dbReference>
<evidence type="ECO:0000313" key="2">
    <source>
        <dbReference type="EMBL" id="VDK28636.1"/>
    </source>
</evidence>
<dbReference type="EMBL" id="UYRT01000732">
    <property type="protein sequence ID" value="VDK28636.1"/>
    <property type="molecule type" value="Genomic_DNA"/>
</dbReference>
<keyword evidence="3" id="KW-1185">Reference proteome</keyword>
<reference evidence="2 3" key="2">
    <citation type="submission" date="2018-11" db="EMBL/GenBank/DDBJ databases">
        <authorList>
            <consortium name="Pathogen Informatics"/>
        </authorList>
    </citation>
    <scope>NUCLEOTIDE SEQUENCE [LARGE SCALE GENOMIC DNA]</scope>
</reference>
<reference evidence="4" key="1">
    <citation type="submission" date="2016-06" db="UniProtKB">
        <authorList>
            <consortium name="WormBaseParasite"/>
        </authorList>
    </citation>
    <scope>IDENTIFICATION</scope>
</reference>
<dbReference type="WBParaSite" id="GPUH_0000073901-mRNA-1">
    <property type="protein sequence ID" value="GPUH_0000073901-mRNA-1"/>
    <property type="gene ID" value="GPUH_0000073901"/>
</dbReference>
<evidence type="ECO:0000313" key="3">
    <source>
        <dbReference type="Proteomes" id="UP000271098"/>
    </source>
</evidence>
<dbReference type="OrthoDB" id="5828333at2759"/>
<accession>A0A183CW98</accession>
<dbReference type="AlphaFoldDB" id="A0A183CW98"/>
<organism evidence="4">
    <name type="scientific">Gongylonema pulchrum</name>
    <dbReference type="NCBI Taxonomy" id="637853"/>
    <lineage>
        <taxon>Eukaryota</taxon>
        <taxon>Metazoa</taxon>
        <taxon>Ecdysozoa</taxon>
        <taxon>Nematoda</taxon>
        <taxon>Chromadorea</taxon>
        <taxon>Rhabditida</taxon>
        <taxon>Spirurina</taxon>
        <taxon>Spiruromorpha</taxon>
        <taxon>Spiruroidea</taxon>
        <taxon>Gongylonematidae</taxon>
        <taxon>Gongylonema</taxon>
    </lineage>
</organism>
<gene>
    <name evidence="2" type="ORF">GPUH_LOCUS739</name>
</gene>
<evidence type="ECO:0000313" key="4">
    <source>
        <dbReference type="WBParaSite" id="GPUH_0000073901-mRNA-1"/>
    </source>
</evidence>
<name>A0A183CW98_9BILA</name>
<evidence type="ECO:0000256" key="1">
    <source>
        <dbReference type="SAM" id="MobiDB-lite"/>
    </source>
</evidence>
<feature type="region of interest" description="Disordered" evidence="1">
    <location>
        <begin position="1"/>
        <end position="25"/>
    </location>
</feature>
<proteinExistence type="predicted"/>